<proteinExistence type="predicted"/>
<dbReference type="Proteomes" id="UP000827872">
    <property type="component" value="Linkage Group LG16"/>
</dbReference>
<evidence type="ECO:0000313" key="2">
    <source>
        <dbReference type="Proteomes" id="UP000827872"/>
    </source>
</evidence>
<name>A0ACB8ECD9_9SAUR</name>
<sequence>MRHPHQLPPPDINAQLEAAYDQGRREYRDSQGSALEQAKLELQQARNRLLEEQARQHQEIALAADQERQVLFQELQQDRARLQEERDRQQRDLELATELHHQELIEERQLLLQLREQPDMELAAGLRLRFEDLHASTQAKKDLKALRQGSKPSAEFACQLRALAGKINDWANRMLAELFYDAVHLEIPAGSSRQGPKDPKSPRGSSKALAVEDSDFADAKDTTLGLSLTTSASKDAADTTKDGTKKSGKPGPFLLSGSRDKTIKMWDISTGMCLMTLVGHDNWVRGVLFHSGGKFILSCADDKTLRVWDYKNKRCMKTLNAHEHFVTSLDFHKTAPYVVTGSVDQTVKVWECR</sequence>
<reference evidence="1" key="1">
    <citation type="submission" date="2021-08" db="EMBL/GenBank/DDBJ databases">
        <title>The first chromosome-level gecko genome reveals the dynamic sex chromosomes of Neotropical dwarf geckos (Sphaerodactylidae: Sphaerodactylus).</title>
        <authorList>
            <person name="Pinto B.J."/>
            <person name="Keating S.E."/>
            <person name="Gamble T."/>
        </authorList>
    </citation>
    <scope>NUCLEOTIDE SEQUENCE</scope>
    <source>
        <strain evidence="1">TG3544</strain>
    </source>
</reference>
<organism evidence="1 2">
    <name type="scientific">Sphaerodactylus townsendi</name>
    <dbReference type="NCBI Taxonomy" id="933632"/>
    <lineage>
        <taxon>Eukaryota</taxon>
        <taxon>Metazoa</taxon>
        <taxon>Chordata</taxon>
        <taxon>Craniata</taxon>
        <taxon>Vertebrata</taxon>
        <taxon>Euteleostomi</taxon>
        <taxon>Lepidosauria</taxon>
        <taxon>Squamata</taxon>
        <taxon>Bifurcata</taxon>
        <taxon>Gekkota</taxon>
        <taxon>Sphaerodactylidae</taxon>
        <taxon>Sphaerodactylus</taxon>
    </lineage>
</organism>
<evidence type="ECO:0000313" key="1">
    <source>
        <dbReference type="EMBL" id="KAH7990056.1"/>
    </source>
</evidence>
<gene>
    <name evidence="1" type="ORF">K3G42_001414</name>
</gene>
<comment type="caution">
    <text evidence="1">The sequence shown here is derived from an EMBL/GenBank/DDBJ whole genome shotgun (WGS) entry which is preliminary data.</text>
</comment>
<dbReference type="EMBL" id="CM037629">
    <property type="protein sequence ID" value="KAH7990056.1"/>
    <property type="molecule type" value="Genomic_DNA"/>
</dbReference>
<protein>
    <submittedName>
        <fullName evidence="1">Uncharacterized protein</fullName>
    </submittedName>
</protein>
<keyword evidence="2" id="KW-1185">Reference proteome</keyword>
<accession>A0ACB8ECD9</accession>